<comment type="caution">
    <text evidence="1">The sequence shown here is derived from an EMBL/GenBank/DDBJ whole genome shotgun (WGS) entry which is preliminary data.</text>
</comment>
<organism evidence="1 2">
    <name type="scientific">Marivirga atlantica</name>
    <dbReference type="NCBI Taxonomy" id="1548457"/>
    <lineage>
        <taxon>Bacteria</taxon>
        <taxon>Pseudomonadati</taxon>
        <taxon>Bacteroidota</taxon>
        <taxon>Cytophagia</taxon>
        <taxon>Cytophagales</taxon>
        <taxon>Marivirgaceae</taxon>
        <taxon>Marivirga</taxon>
    </lineage>
</organism>
<dbReference type="AlphaFoldDB" id="A0A937A7A0"/>
<sequence>MTKSVINVGPMKSLNSLSLYLAPQLDELRNSYIEGRGAIPVWDLRNIPPKGVSIAALTSFLSISKKIRDFIGTPIEILIHWQPEFQGFLSDIGFVQIAREFDLYNWQGMLGGHKTGKTNPKTRIFYYSDLPNIDRSNNEQLIEWKDRKRQEIKHSIALRLSNLFNTKIFHESWSNNLESVLTITGSELIVNSLLHGNDIAFVGVQRSSRGITTAICDSGIGFPKSMKSNYEWLKDKPPLSHTKAIILASLLSKNKIGLYRAIDDVLATGGYVNMSSYDTEVRWENHLWNQAKELKIQFDGKIVDISSLGKPLRGYKALEEIYQGYYKEYDAFLVGSRVAFEIPFVI</sequence>
<reference evidence="1" key="1">
    <citation type="submission" date="2021-01" db="EMBL/GenBank/DDBJ databases">
        <title>Marivirga sp. nov., isolated from intertidal surface sediments.</title>
        <authorList>
            <person name="Zhang M."/>
        </authorList>
    </citation>
    <scope>NUCLEOTIDE SEQUENCE</scope>
    <source>
        <strain evidence="1">SM1354</strain>
    </source>
</reference>
<proteinExistence type="predicted"/>
<evidence type="ECO:0000313" key="1">
    <source>
        <dbReference type="EMBL" id="MBL0764920.1"/>
    </source>
</evidence>
<accession>A0A937A7A0</accession>
<gene>
    <name evidence="1" type="ORF">JKP34_06635</name>
</gene>
<dbReference type="Proteomes" id="UP000642920">
    <property type="component" value="Unassembled WGS sequence"/>
</dbReference>
<keyword evidence="2" id="KW-1185">Reference proteome</keyword>
<name>A0A937A7A0_9BACT</name>
<dbReference type="EMBL" id="JAERQG010000001">
    <property type="protein sequence ID" value="MBL0764920.1"/>
    <property type="molecule type" value="Genomic_DNA"/>
</dbReference>
<dbReference type="RefSeq" id="WP_201918939.1">
    <property type="nucleotide sequence ID" value="NZ_JAERQG010000001.1"/>
</dbReference>
<protein>
    <submittedName>
        <fullName evidence="1">Uncharacterized protein</fullName>
    </submittedName>
</protein>
<evidence type="ECO:0000313" key="2">
    <source>
        <dbReference type="Proteomes" id="UP000642920"/>
    </source>
</evidence>